<feature type="signal peptide" evidence="9">
    <location>
        <begin position="1"/>
        <end position="22"/>
    </location>
</feature>
<evidence type="ECO:0000256" key="5">
    <source>
        <dbReference type="ARBA" id="ARBA00022723"/>
    </source>
</evidence>
<keyword evidence="12" id="KW-1185">Reference proteome</keyword>
<evidence type="ECO:0000256" key="2">
    <source>
        <dbReference type="ARBA" id="ARBA00022448"/>
    </source>
</evidence>
<organism evidence="11 12">
    <name type="scientific">Albidovulum marisflavi</name>
    <dbReference type="NCBI Taxonomy" id="2984159"/>
    <lineage>
        <taxon>Bacteria</taxon>
        <taxon>Pseudomonadati</taxon>
        <taxon>Pseudomonadota</taxon>
        <taxon>Alphaproteobacteria</taxon>
        <taxon>Rhodobacterales</taxon>
        <taxon>Paracoccaceae</taxon>
        <taxon>Albidovulum</taxon>
    </lineage>
</organism>
<keyword evidence="3 8" id="KW-0349">Heme</keyword>
<comment type="caution">
    <text evidence="11">The sequence shown here is derived from an EMBL/GenBank/DDBJ whole genome shotgun (WGS) entry which is preliminary data.</text>
</comment>
<dbReference type="SUPFAM" id="SSF46626">
    <property type="entry name" value="Cytochrome c"/>
    <property type="match status" value="1"/>
</dbReference>
<keyword evidence="7 8" id="KW-0408">Iron</keyword>
<sequence>MALRIASTLTLSFFATASAVLAEGDPEHGRDLARTNCARCHGVDGNARSTSFQPVPMLAGQPAVYLLEQMRNYASGKREDTSKGSAMTNFLRDLTDQDLEDLAAYYAGQARY</sequence>
<evidence type="ECO:0000256" key="1">
    <source>
        <dbReference type="ARBA" id="ARBA00001926"/>
    </source>
</evidence>
<evidence type="ECO:0000313" key="11">
    <source>
        <dbReference type="EMBL" id="MCV2869260.1"/>
    </source>
</evidence>
<dbReference type="PANTHER" id="PTHR33751:SF9">
    <property type="entry name" value="CYTOCHROME C4"/>
    <property type="match status" value="1"/>
</dbReference>
<keyword evidence="9" id="KW-0732">Signal</keyword>
<evidence type="ECO:0000256" key="8">
    <source>
        <dbReference type="PROSITE-ProRule" id="PRU00433"/>
    </source>
</evidence>
<dbReference type="Proteomes" id="UP001652542">
    <property type="component" value="Unassembled WGS sequence"/>
</dbReference>
<keyword evidence="5 8" id="KW-0479">Metal-binding</keyword>
<evidence type="ECO:0000256" key="7">
    <source>
        <dbReference type="ARBA" id="ARBA00023004"/>
    </source>
</evidence>
<comment type="cofactor">
    <cofactor evidence="1">
        <name>heme c</name>
        <dbReference type="ChEBI" id="CHEBI:61717"/>
    </cofactor>
</comment>
<evidence type="ECO:0000256" key="9">
    <source>
        <dbReference type="SAM" id="SignalP"/>
    </source>
</evidence>
<dbReference type="InterPro" id="IPR008168">
    <property type="entry name" value="Cyt_C_IC"/>
</dbReference>
<feature type="domain" description="Cytochrome c" evidence="10">
    <location>
        <begin position="24"/>
        <end position="110"/>
    </location>
</feature>
<dbReference type="PROSITE" id="PS51007">
    <property type="entry name" value="CYTC"/>
    <property type="match status" value="1"/>
</dbReference>
<dbReference type="InterPro" id="IPR036909">
    <property type="entry name" value="Cyt_c-like_dom_sf"/>
</dbReference>
<keyword evidence="4" id="KW-0679">Respiratory chain</keyword>
<dbReference type="InterPro" id="IPR050597">
    <property type="entry name" value="Cytochrome_c_Oxidase_Subunit"/>
</dbReference>
<evidence type="ECO:0000256" key="6">
    <source>
        <dbReference type="ARBA" id="ARBA00022982"/>
    </source>
</evidence>
<gene>
    <name evidence="11" type="ORF">OEW28_11540</name>
</gene>
<feature type="chain" id="PRO_5047136529" evidence="9">
    <location>
        <begin position="23"/>
        <end position="112"/>
    </location>
</feature>
<evidence type="ECO:0000259" key="10">
    <source>
        <dbReference type="PROSITE" id="PS51007"/>
    </source>
</evidence>
<name>A0ABT2ZDU3_9RHOB</name>
<evidence type="ECO:0000313" key="12">
    <source>
        <dbReference type="Proteomes" id="UP001652542"/>
    </source>
</evidence>
<dbReference type="InterPro" id="IPR009056">
    <property type="entry name" value="Cyt_c-like_dom"/>
</dbReference>
<keyword evidence="2" id="KW-0813">Transport</keyword>
<dbReference type="PANTHER" id="PTHR33751">
    <property type="entry name" value="CBB3-TYPE CYTOCHROME C OXIDASE SUBUNIT FIXP"/>
    <property type="match status" value="1"/>
</dbReference>
<evidence type="ECO:0000256" key="4">
    <source>
        <dbReference type="ARBA" id="ARBA00022660"/>
    </source>
</evidence>
<dbReference type="PRINTS" id="PR00605">
    <property type="entry name" value="CYTCHROMECIC"/>
</dbReference>
<evidence type="ECO:0000256" key="3">
    <source>
        <dbReference type="ARBA" id="ARBA00022617"/>
    </source>
</evidence>
<dbReference type="EMBL" id="JAOWKY010000002">
    <property type="protein sequence ID" value="MCV2869260.1"/>
    <property type="molecule type" value="Genomic_DNA"/>
</dbReference>
<keyword evidence="6" id="KW-0249">Electron transport</keyword>
<dbReference type="Gene3D" id="1.10.760.10">
    <property type="entry name" value="Cytochrome c-like domain"/>
    <property type="match status" value="1"/>
</dbReference>
<dbReference type="Pfam" id="PF00034">
    <property type="entry name" value="Cytochrom_C"/>
    <property type="match status" value="1"/>
</dbReference>
<proteinExistence type="predicted"/>
<accession>A0ABT2ZDU3</accession>
<protein>
    <submittedName>
        <fullName evidence="11">C-type cytochrome</fullName>
    </submittedName>
</protein>
<reference evidence="11 12" key="1">
    <citation type="submission" date="2022-10" db="EMBL/GenBank/DDBJ databases">
        <title>Defluviimonas sp. nov., isolated from ocean surface water.</title>
        <authorList>
            <person name="He W."/>
            <person name="Wang L."/>
            <person name="Zhang D.-F."/>
        </authorList>
    </citation>
    <scope>NUCLEOTIDE SEQUENCE [LARGE SCALE GENOMIC DNA]</scope>
    <source>
        <strain evidence="11 12">WL0002</strain>
    </source>
</reference>